<dbReference type="EMBL" id="JACEFF010000448">
    <property type="protein sequence ID" value="KAH9637276.1"/>
    <property type="molecule type" value="Genomic_DNA"/>
</dbReference>
<evidence type="ECO:0000313" key="3">
    <source>
        <dbReference type="Proteomes" id="UP000814243"/>
    </source>
</evidence>
<comment type="caution">
    <text evidence="2">The sequence shown here is derived from an EMBL/GenBank/DDBJ whole genome shotgun (WGS) entry which is preliminary data.</text>
</comment>
<sequence>MAHQKDDRKRVWKMAPVVLPPLPKFRQAPPSTTTSTSTTSTSTTTESLPPIIQSIVSKLHGSKVLENDQDYELFVKKIKRDFVPYRTVKIRTGMCPMRKKE</sequence>
<evidence type="ECO:0000256" key="1">
    <source>
        <dbReference type="SAM" id="MobiDB-lite"/>
    </source>
</evidence>
<accession>A0A922SGT8</accession>
<protein>
    <submittedName>
        <fullName evidence="2">Uncharacterized protein</fullName>
    </submittedName>
</protein>
<feature type="compositionally biased region" description="Low complexity" evidence="1">
    <location>
        <begin position="31"/>
        <end position="45"/>
    </location>
</feature>
<proteinExistence type="predicted"/>
<name>A0A922SGT8_SPOEX</name>
<gene>
    <name evidence="2" type="ORF">HF086_006920</name>
</gene>
<feature type="region of interest" description="Disordered" evidence="1">
    <location>
        <begin position="21"/>
        <end position="50"/>
    </location>
</feature>
<evidence type="ECO:0000313" key="2">
    <source>
        <dbReference type="EMBL" id="KAH9637276.1"/>
    </source>
</evidence>
<dbReference type="Proteomes" id="UP000814243">
    <property type="component" value="Unassembled WGS sequence"/>
</dbReference>
<organism evidence="2 3">
    <name type="scientific">Spodoptera exigua</name>
    <name type="common">Beet armyworm</name>
    <name type="synonym">Noctua fulgens</name>
    <dbReference type="NCBI Taxonomy" id="7107"/>
    <lineage>
        <taxon>Eukaryota</taxon>
        <taxon>Metazoa</taxon>
        <taxon>Ecdysozoa</taxon>
        <taxon>Arthropoda</taxon>
        <taxon>Hexapoda</taxon>
        <taxon>Insecta</taxon>
        <taxon>Pterygota</taxon>
        <taxon>Neoptera</taxon>
        <taxon>Endopterygota</taxon>
        <taxon>Lepidoptera</taxon>
        <taxon>Glossata</taxon>
        <taxon>Ditrysia</taxon>
        <taxon>Noctuoidea</taxon>
        <taxon>Noctuidae</taxon>
        <taxon>Amphipyrinae</taxon>
        <taxon>Spodoptera</taxon>
    </lineage>
</organism>
<reference evidence="2" key="1">
    <citation type="journal article" date="2021" name="G3 (Bethesda)">
        <title>Genome and transcriptome analysis of the beet armyworm Spodoptera exigua reveals targets for pest control. .</title>
        <authorList>
            <person name="Simon S."/>
            <person name="Breeschoten T."/>
            <person name="Jansen H.J."/>
            <person name="Dirks R.P."/>
            <person name="Schranz M.E."/>
            <person name="Ros V.I.D."/>
        </authorList>
    </citation>
    <scope>NUCLEOTIDE SEQUENCE</scope>
    <source>
        <strain evidence="2">TB_SE_WUR_2020</strain>
    </source>
</reference>
<dbReference type="AlphaFoldDB" id="A0A922SGT8"/>